<evidence type="ECO:0000256" key="1">
    <source>
        <dbReference type="SAM" id="MobiDB-lite"/>
    </source>
</evidence>
<evidence type="ECO:0000313" key="2">
    <source>
        <dbReference type="EMBL" id="EHK98741.1"/>
    </source>
</evidence>
<feature type="region of interest" description="Disordered" evidence="1">
    <location>
        <begin position="96"/>
        <end position="307"/>
    </location>
</feature>
<feature type="compositionally biased region" description="Low complexity" evidence="1">
    <location>
        <begin position="263"/>
        <end position="276"/>
    </location>
</feature>
<feature type="compositionally biased region" description="Acidic residues" evidence="1">
    <location>
        <begin position="211"/>
        <end position="224"/>
    </location>
</feature>
<feature type="compositionally biased region" description="Polar residues" evidence="1">
    <location>
        <begin position="132"/>
        <end position="143"/>
    </location>
</feature>
<comment type="caution">
    <text evidence="2">The sequence shown here is derived from an EMBL/GenBank/DDBJ whole genome shotgun (WGS) entry which is preliminary data.</text>
</comment>
<dbReference type="InParanoid" id="H0ES17"/>
<protein>
    <submittedName>
        <fullName evidence="2">Uncharacterized protein</fullName>
    </submittedName>
</protein>
<name>H0ES17_GLAL7</name>
<dbReference type="HOGENOM" id="CLU_811466_0_0_1"/>
<dbReference type="EMBL" id="AGUE01000138">
    <property type="protein sequence ID" value="EHK98741.1"/>
    <property type="molecule type" value="Genomic_DNA"/>
</dbReference>
<feature type="region of interest" description="Disordered" evidence="1">
    <location>
        <begin position="52"/>
        <end position="81"/>
    </location>
</feature>
<dbReference type="AlphaFoldDB" id="H0ES17"/>
<feature type="compositionally biased region" description="Basic and acidic residues" evidence="1">
    <location>
        <begin position="52"/>
        <end position="61"/>
    </location>
</feature>
<dbReference type="Proteomes" id="UP000005446">
    <property type="component" value="Unassembled WGS sequence"/>
</dbReference>
<sequence length="342" mass="37540">MALDQEVLKANRRIDELADDLSAGELRELMERDQKRRDKKKIAERIKMERRIAKKQEKQTAAEEVAVRNGTPPPVNMHRGVLGRDMVGLGIGTSAVVASSKRKSSSESDNGRANRPAQLRQDSDLERPVATFQRTDSLATENLTPGIEREDPVVDVAKVGTVAKAQVSPTLPPKQHRRGQSSISQMMDLNKSEPKTVAEPRPVPSRRYEEYSESAEELGLAEDEYFSRLTPGPEEQYKIHRASTGNPMPSSDEEDGGSLANDSSSRTTSMTASMSAGPDSPISPKRKSFGLKKDIIDENESPAVHRATSVEYRSAGGHTRHISAGSARLLDLSKDERKISSG</sequence>
<reference evidence="2 3" key="1">
    <citation type="journal article" date="2012" name="Eukaryot. Cell">
        <title>Genome sequence of the fungus Glarea lozoyensis: the first genome sequence of a species from the Helotiaceae family.</title>
        <authorList>
            <person name="Youssar L."/>
            <person name="Gruening B.A."/>
            <person name="Erxleben A."/>
            <person name="Guenther S."/>
            <person name="Huettel W."/>
        </authorList>
    </citation>
    <scope>NUCLEOTIDE SEQUENCE [LARGE SCALE GENOMIC DNA]</scope>
    <source>
        <strain evidence="3">ATCC 74030 / MF5533</strain>
    </source>
</reference>
<organism evidence="2 3">
    <name type="scientific">Glarea lozoyensis (strain ATCC 74030 / MF5533)</name>
    <dbReference type="NCBI Taxonomy" id="1104152"/>
    <lineage>
        <taxon>Eukaryota</taxon>
        <taxon>Fungi</taxon>
        <taxon>Dikarya</taxon>
        <taxon>Ascomycota</taxon>
        <taxon>Pezizomycotina</taxon>
        <taxon>Leotiomycetes</taxon>
        <taxon>Helotiales</taxon>
        <taxon>Helotiaceae</taxon>
        <taxon>Glarea</taxon>
    </lineage>
</organism>
<dbReference type="OrthoDB" id="4152802at2759"/>
<keyword evidence="3" id="KW-1185">Reference proteome</keyword>
<proteinExistence type="predicted"/>
<evidence type="ECO:0000313" key="3">
    <source>
        <dbReference type="Proteomes" id="UP000005446"/>
    </source>
</evidence>
<gene>
    <name evidence="2" type="ORF">M7I_5491</name>
</gene>
<accession>H0ES17</accession>